<dbReference type="eggNOG" id="ENOG502N5N2">
    <property type="taxonomic scope" value="Archaea"/>
</dbReference>
<keyword evidence="1" id="KW-0812">Transmembrane</keyword>
<feature type="transmembrane region" description="Helical" evidence="1">
    <location>
        <begin position="81"/>
        <end position="101"/>
    </location>
</feature>
<sequence length="115" mass="12682">MAIPEILFIGGLVVGAAVSSIVYLDCARREIPVKGRLLQTVVFGALSFVGFLVPHVFSSQLRYVYFQVIKPRPVAVSPYEWLAVNLATGFLIGVALLLLYFTGSRRYPLTTFSID</sequence>
<dbReference type="Proteomes" id="UP000003751">
    <property type="component" value="Unassembled WGS sequence"/>
</dbReference>
<dbReference type="EMBL" id="AEMG01000002">
    <property type="protein sequence ID" value="EFW94157.1"/>
    <property type="molecule type" value="Genomic_DNA"/>
</dbReference>
<evidence type="ECO:0000313" key="2">
    <source>
        <dbReference type="EMBL" id="EFW94157.1"/>
    </source>
</evidence>
<keyword evidence="1" id="KW-0472">Membrane</keyword>
<dbReference type="AlphaFoldDB" id="E7QNP0"/>
<dbReference type="Proteomes" id="UP000184203">
    <property type="component" value="Unassembled WGS sequence"/>
</dbReference>
<keyword evidence="5" id="KW-1185">Reference proteome</keyword>
<reference evidence="3" key="2">
    <citation type="submission" date="2016-11" db="EMBL/GenBank/DDBJ databases">
        <authorList>
            <person name="Jaros S."/>
            <person name="Januszkiewicz K."/>
            <person name="Wedrychowicz H."/>
        </authorList>
    </citation>
    <scope>NUCLEOTIDE SEQUENCE [LARGE SCALE GENOMIC DNA]</scope>
    <source>
        <strain evidence="3">DX253</strain>
    </source>
</reference>
<name>E7QNP0_HALPU</name>
<dbReference type="OrthoDB" id="308375at2157"/>
<dbReference type="STRING" id="797209.GCA_000376445_01541"/>
<dbReference type="RefSeq" id="WP_007977028.1">
    <property type="nucleotide sequence ID" value="NZ_AEMG01000002.1"/>
</dbReference>
<feature type="transmembrane region" description="Helical" evidence="1">
    <location>
        <begin position="37"/>
        <end position="57"/>
    </location>
</feature>
<accession>E7QNP0</accession>
<feature type="transmembrane region" description="Helical" evidence="1">
    <location>
        <begin position="6"/>
        <end position="25"/>
    </location>
</feature>
<organism evidence="2 4">
    <name type="scientific">Haladaptatus paucihalophilus DX253</name>
    <dbReference type="NCBI Taxonomy" id="797209"/>
    <lineage>
        <taxon>Archaea</taxon>
        <taxon>Methanobacteriati</taxon>
        <taxon>Methanobacteriota</taxon>
        <taxon>Stenosarchaea group</taxon>
        <taxon>Halobacteria</taxon>
        <taxon>Halobacteriales</taxon>
        <taxon>Haladaptataceae</taxon>
        <taxon>Haladaptatus</taxon>
    </lineage>
</organism>
<reference evidence="2 4" key="1">
    <citation type="journal article" date="2014" name="ISME J.">
        <title>Trehalose/2-sulfotrehalose biosynthesis and glycine-betaine uptake are widely spread mechanisms for osmoadaptation in the Halobacteriales.</title>
        <authorList>
            <person name="Youssef N.H."/>
            <person name="Savage-Ashlock K.N."/>
            <person name="McCully A.L."/>
            <person name="Luedtke B."/>
            <person name="Shaw E.I."/>
            <person name="Hoff W.D."/>
            <person name="Elshahed M.S."/>
        </authorList>
    </citation>
    <scope>NUCLEOTIDE SEQUENCE [LARGE SCALE GENOMIC DNA]</scope>
    <source>
        <strain evidence="2 4">DX253</strain>
    </source>
</reference>
<reference evidence="5" key="3">
    <citation type="submission" date="2016-11" db="EMBL/GenBank/DDBJ databases">
        <authorList>
            <person name="Varghese N."/>
            <person name="Submissions S."/>
        </authorList>
    </citation>
    <scope>NUCLEOTIDE SEQUENCE [LARGE SCALE GENOMIC DNA]</scope>
    <source>
        <strain evidence="5">DX253</strain>
    </source>
</reference>
<evidence type="ECO:0000313" key="4">
    <source>
        <dbReference type="Proteomes" id="UP000003751"/>
    </source>
</evidence>
<gene>
    <name evidence="3" type="ORF">SAMN05444342_1812</name>
    <name evidence="2" type="ORF">ZOD2009_03400</name>
</gene>
<evidence type="ECO:0000313" key="5">
    <source>
        <dbReference type="Proteomes" id="UP000184203"/>
    </source>
</evidence>
<evidence type="ECO:0000256" key="1">
    <source>
        <dbReference type="SAM" id="Phobius"/>
    </source>
</evidence>
<evidence type="ECO:0000313" key="3">
    <source>
        <dbReference type="EMBL" id="SHK60015.1"/>
    </source>
</evidence>
<protein>
    <submittedName>
        <fullName evidence="2">Uncharacterized protein</fullName>
    </submittedName>
</protein>
<proteinExistence type="predicted"/>
<dbReference type="EMBL" id="FRAN01000002">
    <property type="protein sequence ID" value="SHK60015.1"/>
    <property type="molecule type" value="Genomic_DNA"/>
</dbReference>
<keyword evidence="1" id="KW-1133">Transmembrane helix</keyword>